<reference evidence="2 3" key="1">
    <citation type="submission" date="2019-11" db="EMBL/GenBank/DDBJ databases">
        <authorList>
            <person name="Li X."/>
        </authorList>
    </citation>
    <scope>NUCLEOTIDE SEQUENCE [LARGE SCALE GENOMIC DNA]</scope>
    <source>
        <strain evidence="2 3">L9</strain>
    </source>
</reference>
<evidence type="ECO:0000313" key="3">
    <source>
        <dbReference type="Proteomes" id="UP000469125"/>
    </source>
</evidence>
<dbReference type="Proteomes" id="UP000469125">
    <property type="component" value="Unassembled WGS sequence"/>
</dbReference>
<dbReference type="EMBL" id="WOCA01000016">
    <property type="protein sequence ID" value="MUK90008.1"/>
    <property type="molecule type" value="Genomic_DNA"/>
</dbReference>
<dbReference type="InterPro" id="IPR036928">
    <property type="entry name" value="AS_sf"/>
</dbReference>
<comment type="caution">
    <text evidence="2">The sequence shown here is derived from an EMBL/GenBank/DDBJ whole genome shotgun (WGS) entry which is preliminary data.</text>
</comment>
<keyword evidence="3" id="KW-1185">Reference proteome</keyword>
<dbReference type="InterPro" id="IPR020556">
    <property type="entry name" value="Amidase_CS"/>
</dbReference>
<sequence>MNEELRNSILDMDATDMKHAILNRKFTSYEAVETYINHIKYINPEINAVVEDRFSTALLEAKNIDEKITNPIGPLHGVPISVKEAFHVQGMRTTGGLVQLQDLIAKKDATIINKLKTAGAIILGKTNTPSLCFAQETDNKLYGRTNNPWDTSRTAGGSSGGEGALLASGGAAVGIGSDIGGSIRFPSHFNGVIGFKPGKFQVSSHGHYPPIFNPLQERMLGCGPMGKSVRDMELMYSIIANHKYEERQLSDFIIEMLPTTIDYPLSAESKSHVQKVKQFLSSSSQVNEGIPPMFDESAQLWQEIMSIDGAQSVKSVAFANDRVNLYLEYIKEITTKKSQVHHYLTWALLGANLFKPSSKRLEDIKTIVQEGDKILEDYLNKRLLIFPVYHTGAPKHGTVFQEIFSIRKTYLNYIPFISYANVWGLPCLVIPVGTDENRMPISIQIMSSIGNEDAIFNLGKHVEKQFRGYVRKV</sequence>
<dbReference type="AlphaFoldDB" id="A0A6N8FQU0"/>
<dbReference type="PANTHER" id="PTHR43372:SF4">
    <property type="entry name" value="FATTY-ACID AMIDE HYDROLASE 2"/>
    <property type="match status" value="1"/>
</dbReference>
<accession>A0A6N8FQU0</accession>
<dbReference type="Pfam" id="PF01425">
    <property type="entry name" value="Amidase"/>
    <property type="match status" value="1"/>
</dbReference>
<dbReference type="InterPro" id="IPR023631">
    <property type="entry name" value="Amidase_dom"/>
</dbReference>
<feature type="domain" description="Amidase" evidence="1">
    <location>
        <begin position="30"/>
        <end position="454"/>
    </location>
</feature>
<evidence type="ECO:0000313" key="2">
    <source>
        <dbReference type="EMBL" id="MUK90008.1"/>
    </source>
</evidence>
<dbReference type="RefSeq" id="WP_155670480.1">
    <property type="nucleotide sequence ID" value="NZ_WOCA01000016.1"/>
</dbReference>
<protein>
    <submittedName>
        <fullName evidence="2">Amidase</fullName>
    </submittedName>
</protein>
<dbReference type="PANTHER" id="PTHR43372">
    <property type="entry name" value="FATTY-ACID AMIDE HYDROLASE"/>
    <property type="match status" value="1"/>
</dbReference>
<name>A0A6N8FQU0_9BACI</name>
<dbReference type="InterPro" id="IPR052739">
    <property type="entry name" value="FAAH2"/>
</dbReference>
<gene>
    <name evidence="2" type="ORF">GMD78_16680</name>
</gene>
<dbReference type="Gene3D" id="3.90.1300.10">
    <property type="entry name" value="Amidase signature (AS) domain"/>
    <property type="match status" value="1"/>
</dbReference>
<organism evidence="2 3">
    <name type="scientific">Ornithinibacillus caprae</name>
    <dbReference type="NCBI Taxonomy" id="2678566"/>
    <lineage>
        <taxon>Bacteria</taxon>
        <taxon>Bacillati</taxon>
        <taxon>Bacillota</taxon>
        <taxon>Bacilli</taxon>
        <taxon>Bacillales</taxon>
        <taxon>Bacillaceae</taxon>
        <taxon>Ornithinibacillus</taxon>
    </lineage>
</organism>
<dbReference type="SUPFAM" id="SSF75304">
    <property type="entry name" value="Amidase signature (AS) enzymes"/>
    <property type="match status" value="1"/>
</dbReference>
<proteinExistence type="predicted"/>
<evidence type="ECO:0000259" key="1">
    <source>
        <dbReference type="Pfam" id="PF01425"/>
    </source>
</evidence>
<dbReference type="PROSITE" id="PS00571">
    <property type="entry name" value="AMIDASES"/>
    <property type="match status" value="1"/>
</dbReference>
<dbReference type="GO" id="GO:0012505">
    <property type="term" value="C:endomembrane system"/>
    <property type="evidence" value="ECO:0007669"/>
    <property type="project" value="TreeGrafter"/>
</dbReference>